<evidence type="ECO:0000313" key="8">
    <source>
        <dbReference type="Proteomes" id="UP000030753"/>
    </source>
</evidence>
<evidence type="ECO:0000313" key="7">
    <source>
        <dbReference type="EMBL" id="EWY83025.1"/>
    </source>
</evidence>
<dbReference type="InterPro" id="IPR036188">
    <property type="entry name" value="FAD/NAD-bd_sf"/>
</dbReference>
<dbReference type="SUPFAM" id="SSF51905">
    <property type="entry name" value="FAD/NAD(P)-binding domain"/>
    <property type="match status" value="1"/>
</dbReference>
<dbReference type="Pfam" id="PF13450">
    <property type="entry name" value="NAD_binding_8"/>
    <property type="match status" value="1"/>
</dbReference>
<reference evidence="7 8" key="1">
    <citation type="submission" date="2011-06" db="EMBL/GenBank/DDBJ databases">
        <title>The Genome Sequence of Fusarium oxysporum FOSC 3-a.</title>
        <authorList>
            <consortium name="The Broad Institute Genome Sequencing Platform"/>
            <person name="Ma L.-J."/>
            <person name="Gale L.R."/>
            <person name="Schwartz D.C."/>
            <person name="Zhou S."/>
            <person name="Corby-Kistler H."/>
            <person name="Young S.K."/>
            <person name="Zeng Q."/>
            <person name="Gargeya S."/>
            <person name="Fitzgerald M."/>
            <person name="Haas B."/>
            <person name="Abouelleil A."/>
            <person name="Alvarado L."/>
            <person name="Arachchi H.M."/>
            <person name="Berlin A."/>
            <person name="Brown A."/>
            <person name="Chapman S.B."/>
            <person name="Chen Z."/>
            <person name="Dunbar C."/>
            <person name="Freedman E."/>
            <person name="Gearin G."/>
            <person name="Gellesch M."/>
            <person name="Goldberg J."/>
            <person name="Griggs A."/>
            <person name="Gujja S."/>
            <person name="Heiman D."/>
            <person name="Howarth C."/>
            <person name="Larson L."/>
            <person name="Lui A."/>
            <person name="MacDonald P.J.P."/>
            <person name="Mehta T."/>
            <person name="Montmayeur A."/>
            <person name="Murphy C."/>
            <person name="Neiman D."/>
            <person name="Pearson M."/>
            <person name="Priest M."/>
            <person name="Roberts A."/>
            <person name="Saif S."/>
            <person name="Shea T."/>
            <person name="Shenoy N."/>
            <person name="Sisk P."/>
            <person name="Stolte C."/>
            <person name="Sykes S."/>
            <person name="Wortman J."/>
            <person name="Nusbaum C."/>
            <person name="Birren B."/>
        </authorList>
    </citation>
    <scope>NUCLEOTIDE SEQUENCE [LARGE SCALE GENOMIC DNA]</scope>
    <source>
        <strain evidence="8">FOSC 3-a</strain>
    </source>
</reference>
<dbReference type="EMBL" id="JH717848">
    <property type="protein sequence ID" value="EWY83025.1"/>
    <property type="molecule type" value="Genomic_DNA"/>
</dbReference>
<comment type="similarity">
    <text evidence="2">Belongs to the FAD-binding monooxygenase family.</text>
</comment>
<keyword evidence="5" id="KW-0521">NADP</keyword>
<evidence type="ECO:0000256" key="1">
    <source>
        <dbReference type="ARBA" id="ARBA00001974"/>
    </source>
</evidence>
<dbReference type="Gene3D" id="3.50.50.60">
    <property type="entry name" value="FAD/NAD(P)-binding domain"/>
    <property type="match status" value="3"/>
</dbReference>
<dbReference type="PANTHER" id="PTHR43098">
    <property type="entry name" value="L-ORNITHINE N(5)-MONOOXYGENASE-RELATED"/>
    <property type="match status" value="1"/>
</dbReference>
<dbReference type="HOGENOM" id="CLU_006937_8_2_1"/>
<dbReference type="AlphaFoldDB" id="W9HPY3"/>
<keyword evidence="3" id="KW-0285">Flavoprotein</keyword>
<keyword evidence="6" id="KW-0560">Oxidoreductase</keyword>
<accession>W9HPY3</accession>
<dbReference type="GO" id="GO:0016491">
    <property type="term" value="F:oxidoreductase activity"/>
    <property type="evidence" value="ECO:0007669"/>
    <property type="project" value="UniProtKB-KW"/>
</dbReference>
<name>W9HPY3_FUSOX</name>
<dbReference type="OrthoDB" id="66881at2759"/>
<sequence>MTINEGLNNMIPTASGGDALPVESQKHHYQDLGSGGLADADKDPYVESWAREKKPNLEPGSEIKVLVIGAGIHGVTSAYHLITDSGIPKEDLVVIDKAGGWGGTWYWNRYPGVMCDVEGYSYLPLLEESGHIPKYKYPAGYEIRSYIERTAKKFGFKADFGVTVKQLSWNETKGRWNATLTRTLPGDVQSEPFVVSAQWICLSTGFLPNPQIPRLPGFASLRDAPGRSVMHTARWDWSVSGGSQEKPNMVNFRGKRVGIIGTGPTAVQVVPHVAKFADKLLVFQRNPEYVGKHYQEETTRELWEKVAYKRGWNLERMLNMDYWYAELPDRVDRVQDGWTEVPGLKGLTGTPLQTLKPGEESSTIQKLLAQDYAWTAKMRHRVCREVDDPVVAEALQPRGPSFCKRPAFHNSYLSTFNLPNVTLVDTRGEGVTAYTDKGVMANGQEHELDVLILATGYTSAVFDSSPTSGIKAPITGRNGRSLKEKWNGDDFGVMFGLATNEFPNLFFFTPAGSGLSINLTASLVSNARYTAAIIRRALDNTLSPSSLVLEVSKDAEAEYTKQNTEKGRWFSGVASCLPGQVIQPDGSGVDVRHLGEEELKRNPWGGGLLDFRNKFDHWFASGTLTGFTISQVTQR</sequence>
<organism evidence="7 8">
    <name type="scientific">Fusarium oxysporum NRRL 32931</name>
    <dbReference type="NCBI Taxonomy" id="660029"/>
    <lineage>
        <taxon>Eukaryota</taxon>
        <taxon>Fungi</taxon>
        <taxon>Dikarya</taxon>
        <taxon>Ascomycota</taxon>
        <taxon>Pezizomycotina</taxon>
        <taxon>Sordariomycetes</taxon>
        <taxon>Hypocreomycetidae</taxon>
        <taxon>Hypocreales</taxon>
        <taxon>Nectriaceae</taxon>
        <taxon>Fusarium</taxon>
        <taxon>Fusarium oxysporum species complex</taxon>
    </lineage>
</organism>
<dbReference type="PANTHER" id="PTHR43098:SF2">
    <property type="entry name" value="FAD-BINDING MONOOXYGENASE AUSB-RELATED"/>
    <property type="match status" value="1"/>
</dbReference>
<evidence type="ECO:0000256" key="2">
    <source>
        <dbReference type="ARBA" id="ARBA00010139"/>
    </source>
</evidence>
<protein>
    <submittedName>
        <fullName evidence="7">Uncharacterized protein</fullName>
    </submittedName>
</protein>
<keyword evidence="4" id="KW-0274">FAD</keyword>
<comment type="cofactor">
    <cofactor evidence="1">
        <name>FAD</name>
        <dbReference type="ChEBI" id="CHEBI:57692"/>
    </cofactor>
</comment>
<proteinExistence type="inferred from homology"/>
<evidence type="ECO:0000256" key="3">
    <source>
        <dbReference type="ARBA" id="ARBA00022630"/>
    </source>
</evidence>
<dbReference type="InterPro" id="IPR050775">
    <property type="entry name" value="FAD-binding_Monooxygenases"/>
</dbReference>
<evidence type="ECO:0000256" key="5">
    <source>
        <dbReference type="ARBA" id="ARBA00022857"/>
    </source>
</evidence>
<gene>
    <name evidence="7" type="ORF">FOYG_15100</name>
</gene>
<dbReference type="Proteomes" id="UP000030753">
    <property type="component" value="Unassembled WGS sequence"/>
</dbReference>
<evidence type="ECO:0000256" key="4">
    <source>
        <dbReference type="ARBA" id="ARBA00022827"/>
    </source>
</evidence>
<evidence type="ECO:0000256" key="6">
    <source>
        <dbReference type="ARBA" id="ARBA00023002"/>
    </source>
</evidence>